<feature type="transmembrane region" description="Helical" evidence="1">
    <location>
        <begin position="422"/>
        <end position="441"/>
    </location>
</feature>
<reference evidence="2 3" key="1">
    <citation type="submission" date="2018-06" db="EMBL/GenBank/DDBJ databases">
        <title>Halonotius sp. F13-13 a new haloarchaeeon isolated from a solar saltern from Isla Cristina, Huelva, Spain.</title>
        <authorList>
            <person name="Duran-Viseras A."/>
            <person name="Sanchez-Porro C."/>
            <person name="Ventosa A."/>
        </authorList>
    </citation>
    <scope>NUCLEOTIDE SEQUENCE [LARGE SCALE GENOMIC DNA]</scope>
    <source>
        <strain evidence="2 3">CECT 7525</strain>
    </source>
</reference>
<feature type="transmembrane region" description="Helical" evidence="1">
    <location>
        <begin position="393"/>
        <end position="416"/>
    </location>
</feature>
<keyword evidence="1" id="KW-0472">Membrane</keyword>
<name>A0A3A6QEM0_9EURY</name>
<feature type="transmembrane region" description="Helical" evidence="1">
    <location>
        <begin position="239"/>
        <end position="263"/>
    </location>
</feature>
<dbReference type="AlphaFoldDB" id="A0A3A6QEM0"/>
<organism evidence="2 3">
    <name type="scientific">Halonotius pteroides</name>
    <dbReference type="NCBI Taxonomy" id="268735"/>
    <lineage>
        <taxon>Archaea</taxon>
        <taxon>Methanobacteriati</taxon>
        <taxon>Methanobacteriota</taxon>
        <taxon>Stenosarchaea group</taxon>
        <taxon>Halobacteria</taxon>
        <taxon>Halobacteriales</taxon>
        <taxon>Haloferacaceae</taxon>
        <taxon>Halonotius</taxon>
    </lineage>
</organism>
<keyword evidence="1" id="KW-1133">Transmembrane helix</keyword>
<dbReference type="InterPro" id="IPR045466">
    <property type="entry name" value="DUF6498"/>
</dbReference>
<feature type="transmembrane region" description="Helical" evidence="1">
    <location>
        <begin position="149"/>
        <end position="175"/>
    </location>
</feature>
<evidence type="ECO:0000313" key="3">
    <source>
        <dbReference type="Proteomes" id="UP000281564"/>
    </source>
</evidence>
<dbReference type="Pfam" id="PF20108">
    <property type="entry name" value="DUF6498"/>
    <property type="match status" value="1"/>
</dbReference>
<keyword evidence="1" id="KW-0812">Transmembrane</keyword>
<evidence type="ECO:0000313" key="2">
    <source>
        <dbReference type="EMBL" id="RJX51775.1"/>
    </source>
</evidence>
<sequence length="446" mass="48414">MFGWDSETLIVLYVLELFFSILFAAAKALFAQRAPQTRGDADNTLISISSDLEAKRGSTKILELLPPVYPRNIPFITAVVGFGVQSSLAFGLLLSKIVDITGVISEREVIGGLAVLVVARLIDMWRTYFRGEYKTVSPYSVVEAPAREMAFIILLLFVTVFTSAAGTEFAVVILIGGKIVVEWSGYQASTETGSRLTAWLSGPVSQDTESTDVVLPNEEPDVRVSTDSRGVLFTGALNVIVNLAPFVALPFIILWIVLLGFVGSDLSSVMAVGITLAVFGSYIGFLLAEVLIFYLRYGLLEYHRCGDRLIAYDRLVEEAQWETSTDVLRGVELVTDRLPDRLLGTRTIVATVGAGENAAERTIGPVSDPKTVTESFEFPIASTGFDPLKRWPIVLFGSCIGGILVTVGVLIVAPSISIGEVVVYTAFGLPFAIPLLHKIWAESYPK</sequence>
<dbReference type="Proteomes" id="UP000281564">
    <property type="component" value="Unassembled WGS sequence"/>
</dbReference>
<accession>A0A3A6QEM0</accession>
<feature type="transmembrane region" description="Helical" evidence="1">
    <location>
        <begin position="73"/>
        <end position="97"/>
    </location>
</feature>
<gene>
    <name evidence="2" type="ORF">DP106_00185</name>
</gene>
<keyword evidence="3" id="KW-1185">Reference proteome</keyword>
<evidence type="ECO:0000256" key="1">
    <source>
        <dbReference type="SAM" id="Phobius"/>
    </source>
</evidence>
<feature type="transmembrane region" description="Helical" evidence="1">
    <location>
        <begin position="9"/>
        <end position="30"/>
    </location>
</feature>
<dbReference type="EMBL" id="QMDW01000001">
    <property type="protein sequence ID" value="RJX51775.1"/>
    <property type="molecule type" value="Genomic_DNA"/>
</dbReference>
<protein>
    <submittedName>
        <fullName evidence="2">Uncharacterized protein</fullName>
    </submittedName>
</protein>
<proteinExistence type="predicted"/>
<feature type="transmembrane region" description="Helical" evidence="1">
    <location>
        <begin position="109"/>
        <end position="129"/>
    </location>
</feature>
<feature type="transmembrane region" description="Helical" evidence="1">
    <location>
        <begin position="269"/>
        <end position="295"/>
    </location>
</feature>
<comment type="caution">
    <text evidence="2">The sequence shown here is derived from an EMBL/GenBank/DDBJ whole genome shotgun (WGS) entry which is preliminary data.</text>
</comment>